<sequence length="362" mass="39202">MSRSNLGVTRLASTLVLDAVADPADLLGHFAPYGTSSGRGARRELALRLYGAEATIRREGDRVVILAEAEDAGSLATMKYMIAYTVCHALGADESVVRWSGEGAGTSDLPQFRELRVVDSWNVTPGMRRVRLGGRDLARFARGGLHIRLLIPPAGRAPVWPHAGPAAIPVWPEGEARLTVRVYTIRRIVPEEGLLDIDVVLHEGASPGGDWARNARAGDVVGIMGPGGDDTLPADRLLLAGDETALPAIARILEELPEEATGAALIEIPCEEDRQEIRRPPGVELVWLPRGGRAAGTTGLLSQALLARANDGGDADMFRWSGSEFGDFQRLRHHCRKVLKLPRDRHSVTAYWRRGVDPHDEG</sequence>
<dbReference type="InterPro" id="IPR039374">
    <property type="entry name" value="SIP_fam"/>
</dbReference>
<dbReference type="Proteomes" id="UP000432089">
    <property type="component" value="Unassembled WGS sequence"/>
</dbReference>
<gene>
    <name evidence="3" type="ORF">F6X38_19040</name>
</gene>
<evidence type="ECO:0000313" key="4">
    <source>
        <dbReference type="Proteomes" id="UP000432089"/>
    </source>
</evidence>
<dbReference type="InterPro" id="IPR039261">
    <property type="entry name" value="FNR_nucleotide-bd"/>
</dbReference>
<dbReference type="InterPro" id="IPR017927">
    <property type="entry name" value="FAD-bd_FR_type"/>
</dbReference>
<dbReference type="InterPro" id="IPR013113">
    <property type="entry name" value="SIP_FAD-bd"/>
</dbReference>
<feature type="domain" description="FAD-binding FR-type" evidence="2">
    <location>
        <begin position="110"/>
        <end position="233"/>
    </location>
</feature>
<dbReference type="Pfam" id="PF04954">
    <property type="entry name" value="SIP"/>
    <property type="match status" value="1"/>
</dbReference>
<dbReference type="InterPro" id="IPR017938">
    <property type="entry name" value="Riboflavin_synthase-like_b-brl"/>
</dbReference>
<dbReference type="InterPro" id="IPR007037">
    <property type="entry name" value="SIP_rossman_dom"/>
</dbReference>
<dbReference type="EMBL" id="VZDO01000018">
    <property type="protein sequence ID" value="KAB0677218.1"/>
    <property type="molecule type" value="Genomic_DNA"/>
</dbReference>
<dbReference type="SUPFAM" id="SSF63380">
    <property type="entry name" value="Riboflavin synthase domain-like"/>
    <property type="match status" value="1"/>
</dbReference>
<reference evidence="3 4" key="1">
    <citation type="submission" date="2019-09" db="EMBL/GenBank/DDBJ databases">
        <title>YIM 132180 draft genome.</title>
        <authorList>
            <person name="Zhang K."/>
        </authorList>
    </citation>
    <scope>NUCLEOTIDE SEQUENCE [LARGE SCALE GENOMIC DNA]</scope>
    <source>
        <strain evidence="3 4">YIM 132180</strain>
    </source>
</reference>
<dbReference type="Pfam" id="PF08021">
    <property type="entry name" value="FAD_binding_9"/>
    <property type="match status" value="1"/>
</dbReference>
<dbReference type="PANTHER" id="PTHR30157:SF0">
    <property type="entry name" value="NADPH-DEPENDENT FERRIC-CHELATE REDUCTASE"/>
    <property type="match status" value="1"/>
</dbReference>
<comment type="similarity">
    <text evidence="1">Belongs to the SIP oxidoreductase family.</text>
</comment>
<accession>A0A7V7PLG1</accession>
<protein>
    <submittedName>
        <fullName evidence="3">Siderophore-interacting protein</fullName>
    </submittedName>
</protein>
<name>A0A7V7PLG1_9HYPH</name>
<dbReference type="PANTHER" id="PTHR30157">
    <property type="entry name" value="FERRIC REDUCTASE, NADPH-DEPENDENT"/>
    <property type="match status" value="1"/>
</dbReference>
<organism evidence="3 4">
    <name type="scientific">Plantimonas leprariae</name>
    <dbReference type="NCBI Taxonomy" id="2615207"/>
    <lineage>
        <taxon>Bacteria</taxon>
        <taxon>Pseudomonadati</taxon>
        <taxon>Pseudomonadota</taxon>
        <taxon>Alphaproteobacteria</taxon>
        <taxon>Hyphomicrobiales</taxon>
        <taxon>Aurantimonadaceae</taxon>
        <taxon>Plantimonas</taxon>
    </lineage>
</organism>
<dbReference type="GO" id="GO:0016491">
    <property type="term" value="F:oxidoreductase activity"/>
    <property type="evidence" value="ECO:0007669"/>
    <property type="project" value="InterPro"/>
</dbReference>
<evidence type="ECO:0000313" key="3">
    <source>
        <dbReference type="EMBL" id="KAB0677218.1"/>
    </source>
</evidence>
<dbReference type="Gene3D" id="2.40.30.10">
    <property type="entry name" value="Translation factors"/>
    <property type="match status" value="1"/>
</dbReference>
<keyword evidence="4" id="KW-1185">Reference proteome</keyword>
<dbReference type="Gene3D" id="3.40.50.80">
    <property type="entry name" value="Nucleotide-binding domain of ferredoxin-NADP reductase (FNR) module"/>
    <property type="match status" value="1"/>
</dbReference>
<dbReference type="RefSeq" id="WP_150972482.1">
    <property type="nucleotide sequence ID" value="NZ_VZDO01000018.1"/>
</dbReference>
<dbReference type="AlphaFoldDB" id="A0A7V7PLG1"/>
<proteinExistence type="inferred from homology"/>
<dbReference type="CDD" id="cd06193">
    <property type="entry name" value="siderophore_interacting"/>
    <property type="match status" value="1"/>
</dbReference>
<comment type="caution">
    <text evidence="3">The sequence shown here is derived from an EMBL/GenBank/DDBJ whole genome shotgun (WGS) entry which is preliminary data.</text>
</comment>
<evidence type="ECO:0000256" key="1">
    <source>
        <dbReference type="ARBA" id="ARBA00035644"/>
    </source>
</evidence>
<evidence type="ECO:0000259" key="2">
    <source>
        <dbReference type="PROSITE" id="PS51384"/>
    </source>
</evidence>
<dbReference type="PROSITE" id="PS51384">
    <property type="entry name" value="FAD_FR"/>
    <property type="match status" value="1"/>
</dbReference>